<accession>A0A9N7YEQ4</accession>
<gene>
    <name evidence="2" type="ORF">PLEPLA_LOCUS10829</name>
</gene>
<name>A0A9N7YEQ4_PLEPL</name>
<dbReference type="EMBL" id="CADEAL010000620">
    <property type="protein sequence ID" value="CAB1422911.1"/>
    <property type="molecule type" value="Genomic_DNA"/>
</dbReference>
<protein>
    <submittedName>
        <fullName evidence="2">Uncharacterized protein</fullName>
    </submittedName>
</protein>
<feature type="compositionally biased region" description="Gly residues" evidence="1">
    <location>
        <begin position="22"/>
        <end position="43"/>
    </location>
</feature>
<organism evidence="2 3">
    <name type="scientific">Pleuronectes platessa</name>
    <name type="common">European plaice</name>
    <dbReference type="NCBI Taxonomy" id="8262"/>
    <lineage>
        <taxon>Eukaryota</taxon>
        <taxon>Metazoa</taxon>
        <taxon>Chordata</taxon>
        <taxon>Craniata</taxon>
        <taxon>Vertebrata</taxon>
        <taxon>Euteleostomi</taxon>
        <taxon>Actinopterygii</taxon>
        <taxon>Neopterygii</taxon>
        <taxon>Teleostei</taxon>
        <taxon>Neoteleostei</taxon>
        <taxon>Acanthomorphata</taxon>
        <taxon>Carangaria</taxon>
        <taxon>Pleuronectiformes</taxon>
        <taxon>Pleuronectoidei</taxon>
        <taxon>Pleuronectidae</taxon>
        <taxon>Pleuronectes</taxon>
    </lineage>
</organism>
<feature type="region of interest" description="Disordered" evidence="1">
    <location>
        <begin position="1"/>
        <end position="107"/>
    </location>
</feature>
<proteinExistence type="predicted"/>
<dbReference type="Proteomes" id="UP001153269">
    <property type="component" value="Unassembled WGS sequence"/>
</dbReference>
<evidence type="ECO:0000313" key="3">
    <source>
        <dbReference type="Proteomes" id="UP001153269"/>
    </source>
</evidence>
<sequence>MARNANLDWREEEDPEEARGAQGSGGRCGGRSGAEYRGAGGGTMADQGRSMGAHQVKGPEAGPGRSTLAQVDGPEAGQGRSTGAQDAAVQNHVGLFTSAPDMGQEPE</sequence>
<evidence type="ECO:0000313" key="2">
    <source>
        <dbReference type="EMBL" id="CAB1422911.1"/>
    </source>
</evidence>
<keyword evidence="3" id="KW-1185">Reference proteome</keyword>
<dbReference type="AlphaFoldDB" id="A0A9N7YEQ4"/>
<reference evidence="2" key="1">
    <citation type="submission" date="2020-03" db="EMBL/GenBank/DDBJ databases">
        <authorList>
            <person name="Weist P."/>
        </authorList>
    </citation>
    <scope>NUCLEOTIDE SEQUENCE</scope>
</reference>
<evidence type="ECO:0000256" key="1">
    <source>
        <dbReference type="SAM" id="MobiDB-lite"/>
    </source>
</evidence>
<comment type="caution">
    <text evidence="2">The sequence shown here is derived from an EMBL/GenBank/DDBJ whole genome shotgun (WGS) entry which is preliminary data.</text>
</comment>